<keyword evidence="2" id="KW-1185">Reference proteome</keyword>
<reference evidence="1 2" key="1">
    <citation type="submission" date="2021-06" db="EMBL/GenBank/DDBJ databases">
        <title>Caerostris extrusa draft genome.</title>
        <authorList>
            <person name="Kono N."/>
            <person name="Arakawa K."/>
        </authorList>
    </citation>
    <scope>NUCLEOTIDE SEQUENCE [LARGE SCALE GENOMIC DNA]</scope>
</reference>
<protein>
    <submittedName>
        <fullName evidence="1">Uncharacterized protein</fullName>
    </submittedName>
</protein>
<dbReference type="EMBL" id="BPLR01018660">
    <property type="protein sequence ID" value="GIZ01386.1"/>
    <property type="molecule type" value="Genomic_DNA"/>
</dbReference>
<proteinExistence type="predicted"/>
<sequence>MRISPSVNSDLQKRLPRKFVPSGAAVVARETPPSETFFNNRKRSAITTFGSVKNPLGSRITDGRRDDLVTVK</sequence>
<accession>A0AAV4Y5X4</accession>
<evidence type="ECO:0000313" key="1">
    <source>
        <dbReference type="EMBL" id="GIZ01386.1"/>
    </source>
</evidence>
<name>A0AAV4Y5X4_CAEEX</name>
<comment type="caution">
    <text evidence="1">The sequence shown here is derived from an EMBL/GenBank/DDBJ whole genome shotgun (WGS) entry which is preliminary data.</text>
</comment>
<gene>
    <name evidence="1" type="ORF">CEXT_426511</name>
</gene>
<organism evidence="1 2">
    <name type="scientific">Caerostris extrusa</name>
    <name type="common">Bark spider</name>
    <name type="synonym">Caerostris bankana</name>
    <dbReference type="NCBI Taxonomy" id="172846"/>
    <lineage>
        <taxon>Eukaryota</taxon>
        <taxon>Metazoa</taxon>
        <taxon>Ecdysozoa</taxon>
        <taxon>Arthropoda</taxon>
        <taxon>Chelicerata</taxon>
        <taxon>Arachnida</taxon>
        <taxon>Araneae</taxon>
        <taxon>Araneomorphae</taxon>
        <taxon>Entelegynae</taxon>
        <taxon>Araneoidea</taxon>
        <taxon>Araneidae</taxon>
        <taxon>Caerostris</taxon>
    </lineage>
</organism>
<dbReference type="AlphaFoldDB" id="A0AAV4Y5X4"/>
<evidence type="ECO:0000313" key="2">
    <source>
        <dbReference type="Proteomes" id="UP001054945"/>
    </source>
</evidence>
<dbReference type="Proteomes" id="UP001054945">
    <property type="component" value="Unassembled WGS sequence"/>
</dbReference>